<evidence type="ECO:0000256" key="2">
    <source>
        <dbReference type="ARBA" id="ARBA00007544"/>
    </source>
</evidence>
<feature type="binding site" evidence="14">
    <location>
        <begin position="162"/>
        <end position="163"/>
    </location>
    <ligand>
        <name>S-adenosyl-L-methionine</name>
        <dbReference type="ChEBI" id="CHEBI:59789"/>
    </ligand>
</feature>
<dbReference type="GO" id="GO:0032259">
    <property type="term" value="P:methylation"/>
    <property type="evidence" value="ECO:0007669"/>
    <property type="project" value="UniProtKB-KW"/>
</dbReference>
<evidence type="ECO:0000256" key="14">
    <source>
        <dbReference type="HAMAP-Rule" id="MF_01849"/>
    </source>
</evidence>
<feature type="active site" description="Proton acceptor" evidence="14">
    <location>
        <position position="95"/>
    </location>
</feature>
<gene>
    <name evidence="14 17" type="primary">rlmN</name>
    <name evidence="17" type="ORF">Thiowin_04424</name>
</gene>
<reference evidence="17 18" key="1">
    <citation type="journal article" date="2023" name="Microorganisms">
        <title>Thiorhodovibrio frisius and Trv. litoralis spp. nov., Two Novel Members from a Clade of Fastidious Purple Sulfur Bacteria That Exhibit Unique Red-Shifted Light-Harvesting Capabilities.</title>
        <authorList>
            <person name="Methner A."/>
            <person name="Kuzyk S.B."/>
            <person name="Petersen J."/>
            <person name="Bauer S."/>
            <person name="Brinkmann H."/>
            <person name="Sichau K."/>
            <person name="Wanner G."/>
            <person name="Wolf J."/>
            <person name="Neumann-Schaal M."/>
            <person name="Henke P."/>
            <person name="Tank M."/>
            <person name="Sproer C."/>
            <person name="Bunk B."/>
            <person name="Overmann J."/>
        </authorList>
    </citation>
    <scope>NUCLEOTIDE SEQUENCE [LARGE SCALE GENOMIC DNA]</scope>
    <source>
        <strain evidence="17 18">DSM 6702</strain>
    </source>
</reference>
<keyword evidence="4 14" id="KW-0963">Cytoplasm</keyword>
<dbReference type="Pfam" id="PF14559">
    <property type="entry name" value="TPR_19"/>
    <property type="match status" value="1"/>
</dbReference>
<evidence type="ECO:0000256" key="12">
    <source>
        <dbReference type="ARBA" id="ARBA00023014"/>
    </source>
</evidence>
<evidence type="ECO:0000256" key="7">
    <source>
        <dbReference type="ARBA" id="ARBA00022679"/>
    </source>
</evidence>
<dbReference type="HAMAP" id="MF_01849">
    <property type="entry name" value="RNA_methyltr_RlmN"/>
    <property type="match status" value="1"/>
</dbReference>
<dbReference type="SUPFAM" id="SSF102114">
    <property type="entry name" value="Radical SAM enzymes"/>
    <property type="match status" value="1"/>
</dbReference>
<comment type="subcellular location">
    <subcellularLocation>
        <location evidence="1 14">Cytoplasm</location>
    </subcellularLocation>
</comment>
<dbReference type="InterPro" id="IPR007197">
    <property type="entry name" value="rSAM"/>
</dbReference>
<dbReference type="InterPro" id="IPR058240">
    <property type="entry name" value="rSAM_sf"/>
</dbReference>
<dbReference type="InterPro" id="IPR048641">
    <property type="entry name" value="RlmN_N"/>
</dbReference>
<dbReference type="InterPro" id="IPR019734">
    <property type="entry name" value="TPR_rpt"/>
</dbReference>
<feature type="active site" description="S-methylcysteine intermediate" evidence="14">
    <location>
        <position position="336"/>
    </location>
</feature>
<feature type="binding site" evidence="14">
    <location>
        <position position="194"/>
    </location>
    <ligand>
        <name>S-adenosyl-L-methionine</name>
        <dbReference type="ChEBI" id="CHEBI:59789"/>
    </ligand>
</feature>
<dbReference type="SFLD" id="SFLDG01062">
    <property type="entry name" value="methyltransferase_(Class_A)"/>
    <property type="match status" value="1"/>
</dbReference>
<dbReference type="SMART" id="SM00028">
    <property type="entry name" value="TPR"/>
    <property type="match status" value="4"/>
</dbReference>
<dbReference type="EMBL" id="CP121472">
    <property type="protein sequence ID" value="WPL19307.1"/>
    <property type="molecule type" value="Genomic_DNA"/>
</dbReference>
<dbReference type="Pfam" id="PF04055">
    <property type="entry name" value="Radical_SAM"/>
    <property type="match status" value="1"/>
</dbReference>
<keyword evidence="7 14" id="KW-0808">Transferase</keyword>
<dbReference type="SFLD" id="SFLDF00275">
    <property type="entry name" value="adenosine_C2_methyltransferase"/>
    <property type="match status" value="1"/>
</dbReference>
<evidence type="ECO:0000256" key="6">
    <source>
        <dbReference type="ARBA" id="ARBA00022603"/>
    </source>
</evidence>
<dbReference type="InterPro" id="IPR004383">
    <property type="entry name" value="rRNA_lsu_MTrfase_RlmN/Cfr"/>
</dbReference>
<dbReference type="Pfam" id="PF21016">
    <property type="entry name" value="RlmN_N"/>
    <property type="match status" value="1"/>
</dbReference>
<evidence type="ECO:0000256" key="8">
    <source>
        <dbReference type="ARBA" id="ARBA00022691"/>
    </source>
</evidence>
<keyword evidence="13 14" id="KW-1015">Disulfide bond</keyword>
<comment type="catalytic activity">
    <reaction evidence="14">
        <text>adenosine(2503) in 23S rRNA + 2 reduced [2Fe-2S]-[ferredoxin] + 2 S-adenosyl-L-methionine = 2-methyladenosine(2503) in 23S rRNA + 5'-deoxyadenosine + L-methionine + 2 oxidized [2Fe-2S]-[ferredoxin] + S-adenosyl-L-homocysteine</text>
        <dbReference type="Rhea" id="RHEA:42916"/>
        <dbReference type="Rhea" id="RHEA-COMP:10000"/>
        <dbReference type="Rhea" id="RHEA-COMP:10001"/>
        <dbReference type="Rhea" id="RHEA-COMP:10152"/>
        <dbReference type="Rhea" id="RHEA-COMP:10282"/>
        <dbReference type="ChEBI" id="CHEBI:17319"/>
        <dbReference type="ChEBI" id="CHEBI:33737"/>
        <dbReference type="ChEBI" id="CHEBI:33738"/>
        <dbReference type="ChEBI" id="CHEBI:57844"/>
        <dbReference type="ChEBI" id="CHEBI:57856"/>
        <dbReference type="ChEBI" id="CHEBI:59789"/>
        <dbReference type="ChEBI" id="CHEBI:74411"/>
        <dbReference type="ChEBI" id="CHEBI:74497"/>
        <dbReference type="EC" id="2.1.1.192"/>
    </reaction>
</comment>
<dbReference type="PROSITE" id="PS51918">
    <property type="entry name" value="RADICAL_SAM"/>
    <property type="match status" value="1"/>
</dbReference>
<dbReference type="Pfam" id="PF13432">
    <property type="entry name" value="TPR_16"/>
    <property type="match status" value="1"/>
</dbReference>
<dbReference type="InterPro" id="IPR013785">
    <property type="entry name" value="Aldolase_TIM"/>
</dbReference>
<keyword evidence="9 14" id="KW-0819">tRNA processing</keyword>
<dbReference type="PANTHER" id="PTHR30544">
    <property type="entry name" value="23S RRNA METHYLTRANSFERASE"/>
    <property type="match status" value="1"/>
</dbReference>
<keyword evidence="8 14" id="KW-0949">S-adenosyl-L-methionine</keyword>
<evidence type="ECO:0000256" key="1">
    <source>
        <dbReference type="ARBA" id="ARBA00004496"/>
    </source>
</evidence>
<dbReference type="SFLD" id="SFLDS00029">
    <property type="entry name" value="Radical_SAM"/>
    <property type="match status" value="1"/>
</dbReference>
<dbReference type="SUPFAM" id="SSF48452">
    <property type="entry name" value="TPR-like"/>
    <property type="match status" value="1"/>
</dbReference>
<dbReference type="GO" id="GO:0008168">
    <property type="term" value="F:methyltransferase activity"/>
    <property type="evidence" value="ECO:0007669"/>
    <property type="project" value="UniProtKB-KW"/>
</dbReference>
<dbReference type="Proteomes" id="UP001432180">
    <property type="component" value="Chromosome"/>
</dbReference>
<dbReference type="PROSITE" id="PS50293">
    <property type="entry name" value="TPR_REGION"/>
    <property type="match status" value="1"/>
</dbReference>
<name>A0ABZ0SEF3_9GAMM</name>
<dbReference type="Gene3D" id="1.25.40.10">
    <property type="entry name" value="Tetratricopeptide repeat domain"/>
    <property type="match status" value="1"/>
</dbReference>
<evidence type="ECO:0000256" key="3">
    <source>
        <dbReference type="ARBA" id="ARBA00022485"/>
    </source>
</evidence>
<feature type="binding site" evidence="14">
    <location>
        <position position="122"/>
    </location>
    <ligand>
        <name>[4Fe-4S] cluster</name>
        <dbReference type="ChEBI" id="CHEBI:49883"/>
        <note>4Fe-4S-S-AdoMet</note>
    </ligand>
</feature>
<comment type="caution">
    <text evidence="14">Lacks conserved residue(s) required for the propagation of feature annotation.</text>
</comment>
<dbReference type="NCBIfam" id="TIGR02521">
    <property type="entry name" value="type_IV_pilW"/>
    <property type="match status" value="1"/>
</dbReference>
<keyword evidence="5 14" id="KW-0698">rRNA processing</keyword>
<organism evidence="17 18">
    <name type="scientific">Thiorhodovibrio winogradskyi</name>
    <dbReference type="NCBI Taxonomy" id="77007"/>
    <lineage>
        <taxon>Bacteria</taxon>
        <taxon>Pseudomonadati</taxon>
        <taxon>Pseudomonadota</taxon>
        <taxon>Gammaproteobacteria</taxon>
        <taxon>Chromatiales</taxon>
        <taxon>Chromatiaceae</taxon>
        <taxon>Thiorhodovibrio</taxon>
    </lineage>
</organism>
<feature type="binding site" evidence="14">
    <location>
        <position position="115"/>
    </location>
    <ligand>
        <name>[4Fe-4S] cluster</name>
        <dbReference type="ChEBI" id="CHEBI:49883"/>
        <note>4Fe-4S-S-AdoMet</note>
    </ligand>
</feature>
<dbReference type="CDD" id="cd01335">
    <property type="entry name" value="Radical_SAM"/>
    <property type="match status" value="1"/>
</dbReference>
<keyword evidence="11 14" id="KW-0408">Iron</keyword>
<dbReference type="InterPro" id="IPR011990">
    <property type="entry name" value="TPR-like_helical_dom_sf"/>
</dbReference>
<evidence type="ECO:0000313" key="18">
    <source>
        <dbReference type="Proteomes" id="UP001432180"/>
    </source>
</evidence>
<keyword evidence="10 14" id="KW-0479">Metal-binding</keyword>
<dbReference type="PANTHER" id="PTHR30544:SF5">
    <property type="entry name" value="RADICAL SAM CORE DOMAIN-CONTAINING PROTEIN"/>
    <property type="match status" value="1"/>
</dbReference>
<dbReference type="InterPro" id="IPR040072">
    <property type="entry name" value="Methyltransferase_A"/>
</dbReference>
<dbReference type="PROSITE" id="PS50005">
    <property type="entry name" value="TPR"/>
    <property type="match status" value="1"/>
</dbReference>
<evidence type="ECO:0000259" key="16">
    <source>
        <dbReference type="PROSITE" id="PS51918"/>
    </source>
</evidence>
<evidence type="ECO:0000313" key="17">
    <source>
        <dbReference type="EMBL" id="WPL19307.1"/>
    </source>
</evidence>
<evidence type="ECO:0000256" key="10">
    <source>
        <dbReference type="ARBA" id="ARBA00022723"/>
    </source>
</evidence>
<comment type="similarity">
    <text evidence="2 14">Belongs to the radical SAM superfamily. RlmN family.</text>
</comment>
<proteinExistence type="inferred from homology"/>
<comment type="function">
    <text evidence="14">Specifically methylates position 2 of adenine 2503 in 23S rRNA and position 2 of adenine 37 in tRNAs. m2A2503 modification seems to play a crucial role in the proofreading step occurring at the peptidyl transferase center and thus would serve to optimize ribosomal fidelity.</text>
</comment>
<feature type="binding site" evidence="14">
    <location>
        <position position="293"/>
    </location>
    <ligand>
        <name>S-adenosyl-L-methionine</name>
        <dbReference type="ChEBI" id="CHEBI:59789"/>
    </ligand>
</feature>
<sequence>MTTAQSINPLELDIHGCEQLAIAHGGKAFHGRNLFKWMHKLGVLDFSCMTDLPAAMRASLGRQCRCDLPRVALEQPAPDGTVKWILELTDGQRVETVFIPEGKRRTLCVSSQVGCALDCRFCATARQGFNRNLTPGEIIGQVWTATRRIGLAPTNVVLMGMGEPLANFDAVVQAMAVMRHDLAYMLAKTRVTLSTSGVVPNIYRLKEVADVSLAVSLHAPNNALRDQLVPINRKYPLEELVSACKVYAGADKRRRITWEYVMLDGVNDSLAHAKALIRLLEGVPSKVNLIPFNPFAGSGFATSPPERVDAFRLRLIGAGLVTTTRKTRGDGIAAACGQLVGRVENRRRALPVVGAFLAASVLSAGCTTMLPGGDDDGIDDHDLQVELGTAKESPADLYVNMASAYLQRGQIEAALTRAKQGVREDRGSARARYMLAIVYQRIGEHAEAEKEFGKAVKIDPKNPDYRNAWGVVLCKQQRYQDAEEQFQQALSKPLYANPEVALANAADCARRAGDVVAAERYWRQALEKNPRFGPALLNMASQALANGDAQGARGYMSRYVAAGNAATANALLLAVRIERALGNDAAAKKLEGSLRQRFPDAPEIMELAP</sequence>
<evidence type="ECO:0000256" key="5">
    <source>
        <dbReference type="ARBA" id="ARBA00022552"/>
    </source>
</evidence>
<comment type="cofactor">
    <cofactor evidence="14">
        <name>[4Fe-4S] cluster</name>
        <dbReference type="ChEBI" id="CHEBI:49883"/>
    </cofactor>
    <text evidence="14">Binds 1 [4Fe-4S] cluster. The cluster is coordinated with 3 cysteines and an exchangeable S-adenosyl-L-methionine.</text>
</comment>
<comment type="catalytic activity">
    <reaction evidence="14">
        <text>adenosine(37) in tRNA + 2 reduced [2Fe-2S]-[ferredoxin] + 2 S-adenosyl-L-methionine = 2-methyladenosine(37) in tRNA + 5'-deoxyadenosine + L-methionine + 2 oxidized [2Fe-2S]-[ferredoxin] + S-adenosyl-L-homocysteine</text>
        <dbReference type="Rhea" id="RHEA:43332"/>
        <dbReference type="Rhea" id="RHEA-COMP:10000"/>
        <dbReference type="Rhea" id="RHEA-COMP:10001"/>
        <dbReference type="Rhea" id="RHEA-COMP:10162"/>
        <dbReference type="Rhea" id="RHEA-COMP:10485"/>
        <dbReference type="ChEBI" id="CHEBI:17319"/>
        <dbReference type="ChEBI" id="CHEBI:33737"/>
        <dbReference type="ChEBI" id="CHEBI:33738"/>
        <dbReference type="ChEBI" id="CHEBI:57844"/>
        <dbReference type="ChEBI" id="CHEBI:57856"/>
        <dbReference type="ChEBI" id="CHEBI:59789"/>
        <dbReference type="ChEBI" id="CHEBI:74411"/>
        <dbReference type="ChEBI" id="CHEBI:74497"/>
        <dbReference type="EC" id="2.1.1.192"/>
    </reaction>
</comment>
<dbReference type="Gene3D" id="3.20.20.70">
    <property type="entry name" value="Aldolase class I"/>
    <property type="match status" value="1"/>
</dbReference>
<evidence type="ECO:0000256" key="15">
    <source>
        <dbReference type="PROSITE-ProRule" id="PRU00339"/>
    </source>
</evidence>
<keyword evidence="12 14" id="KW-0411">Iron-sulfur</keyword>
<comment type="miscellaneous">
    <text evidence="14">Reaction proceeds by a ping-pong mechanism involving intermediate methylation of a conserved cysteine residue.</text>
</comment>
<evidence type="ECO:0000256" key="9">
    <source>
        <dbReference type="ARBA" id="ARBA00022694"/>
    </source>
</evidence>
<protein>
    <recommendedName>
        <fullName evidence="14">Dual-specificity RNA methyltransferase RlmN</fullName>
        <ecNumber evidence="14">2.1.1.192</ecNumber>
    </recommendedName>
    <alternativeName>
        <fullName evidence="14">23S rRNA (adenine(2503)-C(2))-methyltransferase</fullName>
    </alternativeName>
    <alternativeName>
        <fullName evidence="14">23S rRNA m2A2503 methyltransferase</fullName>
    </alternativeName>
    <alternativeName>
        <fullName evidence="14">Ribosomal RNA large subunit methyltransferase N</fullName>
    </alternativeName>
    <alternativeName>
        <fullName evidence="14">tRNA (adenine(37)-C(2))-methyltransferase</fullName>
    </alternativeName>
    <alternativeName>
        <fullName evidence="14">tRNA m2A37 methyltransferase</fullName>
    </alternativeName>
</protein>
<evidence type="ECO:0000256" key="11">
    <source>
        <dbReference type="ARBA" id="ARBA00023004"/>
    </source>
</evidence>
<feature type="binding site" evidence="14">
    <location>
        <position position="119"/>
    </location>
    <ligand>
        <name>[4Fe-4S] cluster</name>
        <dbReference type="ChEBI" id="CHEBI:49883"/>
        <note>4Fe-4S-S-AdoMet</note>
    </ligand>
</feature>
<keyword evidence="18" id="KW-1185">Reference proteome</keyword>
<feature type="domain" description="Radical SAM core" evidence="16">
    <location>
        <begin position="101"/>
        <end position="333"/>
    </location>
</feature>
<accession>A0ABZ0SEF3</accession>
<dbReference type="EC" id="2.1.1.192" evidence="14"/>
<feature type="repeat" description="TPR" evidence="15">
    <location>
        <begin position="429"/>
        <end position="462"/>
    </location>
</feature>
<keyword evidence="15" id="KW-0802">TPR repeat</keyword>
<dbReference type="InterPro" id="IPR027492">
    <property type="entry name" value="RNA_MTrfase_RlmN"/>
</dbReference>
<dbReference type="NCBIfam" id="TIGR00048">
    <property type="entry name" value="rRNA_mod_RlmN"/>
    <property type="match status" value="1"/>
</dbReference>
<evidence type="ECO:0000256" key="13">
    <source>
        <dbReference type="ARBA" id="ARBA00023157"/>
    </source>
</evidence>
<keyword evidence="6 14" id="KW-0489">Methyltransferase</keyword>
<feature type="binding site" evidence="14">
    <location>
        <begin position="216"/>
        <end position="218"/>
    </location>
    <ligand>
        <name>S-adenosyl-L-methionine</name>
        <dbReference type="ChEBI" id="CHEBI:59789"/>
    </ligand>
</feature>
<evidence type="ECO:0000256" key="4">
    <source>
        <dbReference type="ARBA" id="ARBA00022490"/>
    </source>
</evidence>
<dbReference type="Gene3D" id="1.10.150.530">
    <property type="match status" value="1"/>
</dbReference>
<keyword evidence="3 14" id="KW-0004">4Fe-4S</keyword>
<dbReference type="InterPro" id="IPR013360">
    <property type="entry name" value="Pilus_4_PilW"/>
</dbReference>